<evidence type="ECO:0000313" key="7">
    <source>
        <dbReference type="EMBL" id="KAL3800343.1"/>
    </source>
</evidence>
<dbReference type="AlphaFoldDB" id="A0ABD3QIR4"/>
<protein>
    <recommendedName>
        <fullName evidence="6">Peptidase S1 domain-containing protein</fullName>
    </recommendedName>
</protein>
<dbReference type="SMART" id="SM00020">
    <property type="entry name" value="Tryp_SPc"/>
    <property type="match status" value="1"/>
</dbReference>
<dbReference type="Pfam" id="PF00089">
    <property type="entry name" value="Trypsin"/>
    <property type="match status" value="1"/>
</dbReference>
<feature type="region of interest" description="Disordered" evidence="5">
    <location>
        <begin position="56"/>
        <end position="75"/>
    </location>
</feature>
<comment type="similarity">
    <text evidence="1">Belongs to the peptidase S1 family.</text>
</comment>
<dbReference type="EMBL" id="JABMIG020000033">
    <property type="protein sequence ID" value="KAL3800343.1"/>
    <property type="molecule type" value="Genomic_DNA"/>
</dbReference>
<dbReference type="Proteomes" id="UP001516023">
    <property type="component" value="Unassembled WGS sequence"/>
</dbReference>
<keyword evidence="2" id="KW-0843">Virulence</keyword>
<dbReference type="InterPro" id="IPR001314">
    <property type="entry name" value="Peptidase_S1A"/>
</dbReference>
<dbReference type="PRINTS" id="PR00722">
    <property type="entry name" value="CHYMOTRYPSIN"/>
</dbReference>
<dbReference type="PANTHER" id="PTHR24276:SF98">
    <property type="entry name" value="FI18310P1-RELATED"/>
    <property type="match status" value="1"/>
</dbReference>
<accession>A0ABD3QIR4</accession>
<gene>
    <name evidence="7" type="ORF">HJC23_003639</name>
</gene>
<dbReference type="SUPFAM" id="SSF50494">
    <property type="entry name" value="Trypsin-like serine proteases"/>
    <property type="match status" value="1"/>
</dbReference>
<dbReference type="PROSITE" id="PS00134">
    <property type="entry name" value="TRYPSIN_HIS"/>
    <property type="match status" value="1"/>
</dbReference>
<keyword evidence="4" id="KW-0325">Glycoprotein</keyword>
<feature type="non-terminal residue" evidence="7">
    <location>
        <position position="1"/>
    </location>
</feature>
<evidence type="ECO:0000256" key="4">
    <source>
        <dbReference type="ARBA" id="ARBA00023180"/>
    </source>
</evidence>
<dbReference type="InterPro" id="IPR050430">
    <property type="entry name" value="Peptidase_S1"/>
</dbReference>
<keyword evidence="3" id="KW-1015">Disulfide bond</keyword>
<name>A0ABD3QIR4_9STRA</name>
<feature type="domain" description="Peptidase S1" evidence="6">
    <location>
        <begin position="70"/>
        <end position="327"/>
    </location>
</feature>
<evidence type="ECO:0000259" key="6">
    <source>
        <dbReference type="PROSITE" id="PS50240"/>
    </source>
</evidence>
<sequence length="411" mass="45051">YTIPSHQQPHFIFQEIMFSKKAIGMLSGLWTFAPSINIATADGHVGFKKRRLLDEGGMRDSNTNQPPQSIIGGSEFAPGSRPYLVSVGTGESGYYGQFCGGSLISPHAVMTAAHCLFRPRNAGLQWQPPEWVEFHRHDLFNDTGVVRMYLKDRSQCDGDIAYHPGFDYYFHPGTWYSPFDVAILFLPTAVNNITPVTLNENNKVPASGAPLDVSGWGYTEYGWLSVPSSATVEYVTNKACTQKPYKFDENLLTESMMCAGEKGKGFCYLDGGGPLVLDSDEPKGKHENPVVQVGIVGGGPRKCARPSFPGIYTRVSEVADWVKDSVCARTGELCKNSKSGKNSKVKKYDDKCAKLPTYAPITASYVPTVSTAPTTLHPSYSPTTAFPTWVPTEGKQLFCSDISVMCYIVNV</sequence>
<dbReference type="PROSITE" id="PS50240">
    <property type="entry name" value="TRYPSIN_DOM"/>
    <property type="match status" value="1"/>
</dbReference>
<evidence type="ECO:0000256" key="5">
    <source>
        <dbReference type="SAM" id="MobiDB-lite"/>
    </source>
</evidence>
<evidence type="ECO:0000256" key="2">
    <source>
        <dbReference type="ARBA" id="ARBA00023026"/>
    </source>
</evidence>
<proteinExistence type="inferred from homology"/>
<dbReference type="InterPro" id="IPR001254">
    <property type="entry name" value="Trypsin_dom"/>
</dbReference>
<dbReference type="Gene3D" id="2.40.10.10">
    <property type="entry name" value="Trypsin-like serine proteases"/>
    <property type="match status" value="1"/>
</dbReference>
<dbReference type="CDD" id="cd00190">
    <property type="entry name" value="Tryp_SPc"/>
    <property type="match status" value="1"/>
</dbReference>
<comment type="caution">
    <text evidence="7">The sequence shown here is derived from an EMBL/GenBank/DDBJ whole genome shotgun (WGS) entry which is preliminary data.</text>
</comment>
<evidence type="ECO:0000313" key="8">
    <source>
        <dbReference type="Proteomes" id="UP001516023"/>
    </source>
</evidence>
<evidence type="ECO:0000256" key="3">
    <source>
        <dbReference type="ARBA" id="ARBA00023157"/>
    </source>
</evidence>
<evidence type="ECO:0000256" key="1">
    <source>
        <dbReference type="ARBA" id="ARBA00007664"/>
    </source>
</evidence>
<keyword evidence="8" id="KW-1185">Reference proteome</keyword>
<dbReference type="InterPro" id="IPR009003">
    <property type="entry name" value="Peptidase_S1_PA"/>
</dbReference>
<dbReference type="InterPro" id="IPR018114">
    <property type="entry name" value="TRYPSIN_HIS"/>
</dbReference>
<organism evidence="7 8">
    <name type="scientific">Cyclotella cryptica</name>
    <dbReference type="NCBI Taxonomy" id="29204"/>
    <lineage>
        <taxon>Eukaryota</taxon>
        <taxon>Sar</taxon>
        <taxon>Stramenopiles</taxon>
        <taxon>Ochrophyta</taxon>
        <taxon>Bacillariophyta</taxon>
        <taxon>Coscinodiscophyceae</taxon>
        <taxon>Thalassiosirophycidae</taxon>
        <taxon>Stephanodiscales</taxon>
        <taxon>Stephanodiscaceae</taxon>
        <taxon>Cyclotella</taxon>
    </lineage>
</organism>
<reference evidence="7 8" key="1">
    <citation type="journal article" date="2020" name="G3 (Bethesda)">
        <title>Improved Reference Genome for Cyclotella cryptica CCMP332, a Model for Cell Wall Morphogenesis, Salinity Adaptation, and Lipid Production in Diatoms (Bacillariophyta).</title>
        <authorList>
            <person name="Roberts W.R."/>
            <person name="Downey K.M."/>
            <person name="Ruck E.C."/>
            <person name="Traller J.C."/>
            <person name="Alverson A.J."/>
        </authorList>
    </citation>
    <scope>NUCLEOTIDE SEQUENCE [LARGE SCALE GENOMIC DNA]</scope>
    <source>
        <strain evidence="7 8">CCMP332</strain>
    </source>
</reference>
<dbReference type="InterPro" id="IPR043504">
    <property type="entry name" value="Peptidase_S1_PA_chymotrypsin"/>
</dbReference>
<dbReference type="PANTHER" id="PTHR24276">
    <property type="entry name" value="POLYSERASE-RELATED"/>
    <property type="match status" value="1"/>
</dbReference>